<sequence length="107" mass="11588">MCSCSYPRSDAAPRSPCIGIDPGGLAGSLLGISPVLTRVHQRSRLSERGRALHTPLQIIRDAQRVAFVPDKPPLLHYLDVPLRSSIGTPPTLSAPPRSDWMEPLEAV</sequence>
<comment type="caution">
    <text evidence="2">The sequence shown here is derived from an EMBL/GenBank/DDBJ whole genome shotgun (WGS) entry which is preliminary data.</text>
</comment>
<protein>
    <submittedName>
        <fullName evidence="2">Uncharacterized protein</fullName>
    </submittedName>
</protein>
<feature type="region of interest" description="Disordered" evidence="1">
    <location>
        <begin position="86"/>
        <end position="107"/>
    </location>
</feature>
<dbReference type="EMBL" id="VEVO01000022">
    <property type="protein sequence ID" value="KAF0023634.1"/>
    <property type="molecule type" value="Genomic_DNA"/>
</dbReference>
<gene>
    <name evidence="2" type="ORF">F2P81_024264</name>
</gene>
<reference evidence="2 3" key="1">
    <citation type="submission" date="2019-06" db="EMBL/GenBank/DDBJ databases">
        <title>Draft genomes of female and male turbot (Scophthalmus maximus).</title>
        <authorList>
            <person name="Xu H."/>
            <person name="Xu X.-W."/>
            <person name="Shao C."/>
            <person name="Chen S."/>
        </authorList>
    </citation>
    <scope>NUCLEOTIDE SEQUENCE [LARGE SCALE GENOMIC DNA]</scope>
    <source>
        <strain evidence="2">Ysfricsl-2016a</strain>
        <tissue evidence="2">Blood</tissue>
    </source>
</reference>
<accession>A0A6A4RYZ2</accession>
<dbReference type="AlphaFoldDB" id="A0A6A4RYZ2"/>
<evidence type="ECO:0000313" key="3">
    <source>
        <dbReference type="Proteomes" id="UP000438429"/>
    </source>
</evidence>
<proteinExistence type="predicted"/>
<name>A0A6A4RYZ2_SCOMX</name>
<dbReference type="Proteomes" id="UP000438429">
    <property type="component" value="Unassembled WGS sequence"/>
</dbReference>
<evidence type="ECO:0000256" key="1">
    <source>
        <dbReference type="SAM" id="MobiDB-lite"/>
    </source>
</evidence>
<organism evidence="2 3">
    <name type="scientific">Scophthalmus maximus</name>
    <name type="common">Turbot</name>
    <name type="synonym">Psetta maxima</name>
    <dbReference type="NCBI Taxonomy" id="52904"/>
    <lineage>
        <taxon>Eukaryota</taxon>
        <taxon>Metazoa</taxon>
        <taxon>Chordata</taxon>
        <taxon>Craniata</taxon>
        <taxon>Vertebrata</taxon>
        <taxon>Euteleostomi</taxon>
        <taxon>Actinopterygii</taxon>
        <taxon>Neopterygii</taxon>
        <taxon>Teleostei</taxon>
        <taxon>Neoteleostei</taxon>
        <taxon>Acanthomorphata</taxon>
        <taxon>Carangaria</taxon>
        <taxon>Pleuronectiformes</taxon>
        <taxon>Pleuronectoidei</taxon>
        <taxon>Scophthalmidae</taxon>
        <taxon>Scophthalmus</taxon>
    </lineage>
</organism>
<evidence type="ECO:0000313" key="2">
    <source>
        <dbReference type="EMBL" id="KAF0023634.1"/>
    </source>
</evidence>